<name>Q2AA72_ASPOF</name>
<dbReference type="EMBL" id="AC183434">
    <property type="protein sequence ID" value="ABD63117.1"/>
    <property type="molecule type" value="Genomic_DNA"/>
</dbReference>
<dbReference type="InterPro" id="IPR005162">
    <property type="entry name" value="Retrotrans_gag_dom"/>
</dbReference>
<dbReference type="PANTHER" id="PTHR33223">
    <property type="entry name" value="CCHC-TYPE DOMAIN-CONTAINING PROTEIN"/>
    <property type="match status" value="1"/>
</dbReference>
<dbReference type="Pfam" id="PF03732">
    <property type="entry name" value="Retrotrans_gag"/>
    <property type="match status" value="1"/>
</dbReference>
<sequence>MISGNEALMVRSLVSILRGPAFDWYRRLKPGSINCWDDMESLFLSNFFDDDTEVSIGTLLDEKQKDGESVDNFVKRFRNKAMNCRDPITEEFILQTCHNNLSIDVLEALGVVPSKTWKDLKMRGEQAEHFLKRKKAERPTDDICNRWERDSRSEVSKGVFF</sequence>
<organism evidence="2">
    <name type="scientific">Asparagus officinalis</name>
    <name type="common">Garden asparagus</name>
    <dbReference type="NCBI Taxonomy" id="4686"/>
    <lineage>
        <taxon>Eukaryota</taxon>
        <taxon>Viridiplantae</taxon>
        <taxon>Streptophyta</taxon>
        <taxon>Embryophyta</taxon>
        <taxon>Tracheophyta</taxon>
        <taxon>Spermatophyta</taxon>
        <taxon>Magnoliopsida</taxon>
        <taxon>Liliopsida</taxon>
        <taxon>Asparagales</taxon>
        <taxon>Asparagaceae</taxon>
        <taxon>Asparagoideae</taxon>
        <taxon>Asparagus</taxon>
    </lineage>
</organism>
<gene>
    <name evidence="2" type="ORF">18.t00013</name>
</gene>
<accession>Q2AA72</accession>
<dbReference type="AlphaFoldDB" id="Q2AA72"/>
<dbReference type="PANTHER" id="PTHR33223:SF6">
    <property type="entry name" value="CCHC-TYPE DOMAIN-CONTAINING PROTEIN"/>
    <property type="match status" value="1"/>
</dbReference>
<protein>
    <submittedName>
        <fullName evidence="2">Retrotransposon gag protein</fullName>
    </submittedName>
</protein>
<evidence type="ECO:0000313" key="2">
    <source>
        <dbReference type="EMBL" id="ABD63117.1"/>
    </source>
</evidence>
<proteinExistence type="predicted"/>
<reference evidence="2" key="1">
    <citation type="submission" date="2006-03" db="EMBL/GenBank/DDBJ databases">
        <title>Comparative Sequence and Genetic Analyses of Asparagus BACs Reveal No Microsynteny with Onion or Rice.</title>
        <authorList>
            <person name="Jernej J."/>
            <person name="Telgmann A."/>
            <person name="Jung C."/>
            <person name="Cheung F."/>
            <person name="Havey M.J."/>
            <person name="Town C.D."/>
        </authorList>
    </citation>
    <scope>NUCLEOTIDE SEQUENCE</scope>
</reference>
<feature type="domain" description="Retrotransposon gag" evidence="1">
    <location>
        <begin position="14"/>
        <end position="98"/>
    </location>
</feature>
<evidence type="ECO:0000259" key="1">
    <source>
        <dbReference type="Pfam" id="PF03732"/>
    </source>
</evidence>